<evidence type="ECO:0000313" key="3">
    <source>
        <dbReference type="EMBL" id="VUZ38822.1"/>
    </source>
</evidence>
<evidence type="ECO:0000259" key="2">
    <source>
        <dbReference type="Pfam" id="PF01057"/>
    </source>
</evidence>
<feature type="region of interest" description="Disordered" evidence="1">
    <location>
        <begin position="364"/>
        <end position="428"/>
    </location>
</feature>
<evidence type="ECO:0000313" key="4">
    <source>
        <dbReference type="Proteomes" id="UP000321570"/>
    </source>
</evidence>
<dbReference type="Proteomes" id="UP000321570">
    <property type="component" value="Unassembled WGS sequence"/>
</dbReference>
<feature type="compositionally biased region" description="Basic and acidic residues" evidence="1">
    <location>
        <begin position="105"/>
        <end position="114"/>
    </location>
</feature>
<feature type="region of interest" description="Disordered" evidence="1">
    <location>
        <begin position="470"/>
        <end position="489"/>
    </location>
</feature>
<dbReference type="EMBL" id="CABIJS010000007">
    <property type="protein sequence ID" value="VUZ38822.1"/>
    <property type="molecule type" value="Genomic_DNA"/>
</dbReference>
<feature type="region of interest" description="Disordered" evidence="1">
    <location>
        <begin position="256"/>
        <end position="280"/>
    </location>
</feature>
<feature type="domain" description="Parvovirus non-structural protein 1 helicase" evidence="2">
    <location>
        <begin position="2"/>
        <end position="88"/>
    </location>
</feature>
<dbReference type="Gene3D" id="3.40.50.300">
    <property type="entry name" value="P-loop containing nucleotide triphosphate hydrolases"/>
    <property type="match status" value="1"/>
</dbReference>
<dbReference type="AlphaFoldDB" id="A0A564XUX6"/>
<dbReference type="GO" id="GO:0019079">
    <property type="term" value="P:viral genome replication"/>
    <property type="evidence" value="ECO:0007669"/>
    <property type="project" value="InterPro"/>
</dbReference>
<organism evidence="3 4">
    <name type="scientific">Hymenolepis diminuta</name>
    <name type="common">Rat tapeworm</name>
    <dbReference type="NCBI Taxonomy" id="6216"/>
    <lineage>
        <taxon>Eukaryota</taxon>
        <taxon>Metazoa</taxon>
        <taxon>Spiralia</taxon>
        <taxon>Lophotrochozoa</taxon>
        <taxon>Platyhelminthes</taxon>
        <taxon>Cestoda</taxon>
        <taxon>Eucestoda</taxon>
        <taxon>Cyclophyllidea</taxon>
        <taxon>Hymenolepididae</taxon>
        <taxon>Hymenolepis</taxon>
    </lineage>
</organism>
<feature type="compositionally biased region" description="Polar residues" evidence="1">
    <location>
        <begin position="413"/>
        <end position="428"/>
    </location>
</feature>
<accession>A0A564XUX6</accession>
<dbReference type="Pfam" id="PF01057">
    <property type="entry name" value="Parvo_NS1"/>
    <property type="match status" value="1"/>
</dbReference>
<feature type="region of interest" description="Disordered" evidence="1">
    <location>
        <begin position="101"/>
        <end position="124"/>
    </location>
</feature>
<name>A0A564XUX6_HYMDI</name>
<feature type="compositionally biased region" description="Basic and acidic residues" evidence="1">
    <location>
        <begin position="364"/>
        <end position="392"/>
    </location>
</feature>
<reference evidence="3 4" key="1">
    <citation type="submission" date="2019-07" db="EMBL/GenBank/DDBJ databases">
        <authorList>
            <person name="Jastrzebski P J."/>
            <person name="Paukszto L."/>
            <person name="Jastrzebski P J."/>
        </authorList>
    </citation>
    <scope>NUCLEOTIDE SEQUENCE [LARGE SCALE GENOMIC DNA]</scope>
    <source>
        <strain evidence="3 4">WMS-il1</strain>
    </source>
</reference>
<gene>
    <name evidence="3" type="ORF">WMSIL1_LOCUS180</name>
</gene>
<sequence length="622" mass="70399">MEEPRITMTTKNDYKCLLGGDRFEIDVKYGARRFLQRIPVIGTTNEDLGVLLTSIDRAALYSRVKQYNLNEQISSELIRGTIQKCPVTLCACERADDQPVPEEEVLSRETRDAKAVGGSENKTTAMSNPAMPFGKLLTLGYTSHSVVFRNRYMVTIPGLYEDIPSKDNATAFVLNTAFLEPFNGRVALEVDIPVEVVESIHYERGMLTVNGYLIGVVSPSKAISVQVLNGMSGESCESDDFQLPIEPRIKWEEAEIKPEEPWESKKTKPEEPEIKKEEEESIFVDKEEQKGALYGFLGGGLAGLAVGGLASGIQAGLGSAETTVNNFIPLVENTTRPAFTQSTNVEDNLINIVQHAVEHLDKFFNTKPDPDKEPLINRPVADMEQRTIKPEPPDDSPPNEGGNNVQPEEGESSSHQTQTQVVHQSMEQELNTPLGTVEAFDPPPIVEPSYTDVPPKMYEQAMTHTPRIRHHGTKIPMPKNRHANYPSRNTPIERWSTERWSKQREAHELSMQLKADKENLREFGESVSRAVHLNRSDRKMTLNEIKKNLSRYDTRKPHTRSETATGRRSDLLELPINKKSANYEPLMQAIRKWQDNLRNYTDKYNRFEKIKSEYDLNKFFPK</sequence>
<dbReference type="InterPro" id="IPR027417">
    <property type="entry name" value="P-loop_NTPase"/>
</dbReference>
<protein>
    <recommendedName>
        <fullName evidence="2">Parvovirus non-structural protein 1 helicase domain-containing protein</fullName>
    </recommendedName>
</protein>
<proteinExistence type="predicted"/>
<evidence type="ECO:0000256" key="1">
    <source>
        <dbReference type="SAM" id="MobiDB-lite"/>
    </source>
</evidence>
<keyword evidence="4" id="KW-1185">Reference proteome</keyword>
<dbReference type="InterPro" id="IPR001257">
    <property type="entry name" value="Parvovirus_NS1_helicase"/>
</dbReference>